<evidence type="ECO:0000313" key="2">
    <source>
        <dbReference type="Proteomes" id="UP001148629"/>
    </source>
</evidence>
<dbReference type="Proteomes" id="UP001148629">
    <property type="component" value="Unassembled WGS sequence"/>
</dbReference>
<protein>
    <submittedName>
        <fullName evidence="1">Uncharacterized protein</fullName>
    </submittedName>
</protein>
<proteinExistence type="predicted"/>
<organism evidence="1 2">
    <name type="scientific">Fusarium decemcellulare</name>
    <dbReference type="NCBI Taxonomy" id="57161"/>
    <lineage>
        <taxon>Eukaryota</taxon>
        <taxon>Fungi</taxon>
        <taxon>Dikarya</taxon>
        <taxon>Ascomycota</taxon>
        <taxon>Pezizomycotina</taxon>
        <taxon>Sordariomycetes</taxon>
        <taxon>Hypocreomycetidae</taxon>
        <taxon>Hypocreales</taxon>
        <taxon>Nectriaceae</taxon>
        <taxon>Fusarium</taxon>
        <taxon>Fusarium decemcellulare species complex</taxon>
    </lineage>
</organism>
<gene>
    <name evidence="1" type="ORF">NM208_g4646</name>
</gene>
<dbReference type="EMBL" id="JANRMS010000356">
    <property type="protein sequence ID" value="KAJ3541364.1"/>
    <property type="molecule type" value="Genomic_DNA"/>
</dbReference>
<comment type="caution">
    <text evidence="1">The sequence shown here is derived from an EMBL/GenBank/DDBJ whole genome shotgun (WGS) entry which is preliminary data.</text>
</comment>
<sequence length="433" mass="47923">MNLFAVSVACLLLISKAHCEADSELPKLPKCAQDCFVEAIPKSTCGLDVKCLCTDETFTDQVHACVEKSCLPVDALATINATSTACNAPIRDRRQGFDILTNTLIVITSIAVGLRFFERLRSGSSLYHDDYIIVFCLLIDIANSVVCTRGLSPNGLGKDAWTLRPEKITGFLRSLYIGQTLYAAEVFAVKPCVLLFYLRIFPGVLIRRLIWGTLVFTLVGLVVFVVLALSQCQPISYFWQGWDAMHEGHCLGINPLAWAIAAVSIVLDFWMLGLPLSQLIHLQMHWKRKLAVACMFGVGTFVTVVSILRLRYLIAFGNTTNPTWDGYPTCYWSIIELNVAICCACMPDLRLLILRVLPKMAGSSARRLTDVRSDSFTPRRQRTNDNAPTANIDGPYMPEFLGELGSKASIDRTSTTELVDLRAQTVGKNVNPV</sequence>
<reference evidence="1" key="1">
    <citation type="submission" date="2022-08" db="EMBL/GenBank/DDBJ databases">
        <title>Genome Sequence of Fusarium decemcellulare.</title>
        <authorList>
            <person name="Buettner E."/>
        </authorList>
    </citation>
    <scope>NUCLEOTIDE SEQUENCE</scope>
    <source>
        <strain evidence="1">Babe19</strain>
    </source>
</reference>
<evidence type="ECO:0000313" key="1">
    <source>
        <dbReference type="EMBL" id="KAJ3541364.1"/>
    </source>
</evidence>
<accession>A0ACC1SK60</accession>
<keyword evidence="2" id="KW-1185">Reference proteome</keyword>
<name>A0ACC1SK60_9HYPO</name>